<evidence type="ECO:0000313" key="3">
    <source>
        <dbReference type="EMBL" id="BAK33295.1"/>
    </source>
</evidence>
<dbReference type="Pfam" id="PF11350">
    <property type="entry name" value="DUF3152"/>
    <property type="match status" value="1"/>
</dbReference>
<name>F5XIW9_MICPN</name>
<sequence>MRTHWLAITAGVLGSGALALALVIGGGSGAGAQAGPAGTAQQQSGSWSTAESPSPGSRDAADPVPTTTSAPPRKAAKKKVTKQPAKVKIPASGPGTFVQAEVDGPKVGQRGARLLRYDVKVEKNLPYDADEIARQIQETLSDPRSWTGGGDWRLELVSDSDRADFTIYLATPGTVDRYCWPLRTFGRLSCQAGSRVMLNGWRWAHGAEAYGKDVSGYRQYLVNHEVGHRLGHGHVGCPGKGKRAPVMMQQTKGVGACRANPWPDPKRSG</sequence>
<evidence type="ECO:0000313" key="4">
    <source>
        <dbReference type="Proteomes" id="UP000007947"/>
    </source>
</evidence>
<reference evidence="3 4" key="1">
    <citation type="submission" date="2011-05" db="EMBL/GenBank/DDBJ databases">
        <title>Whole genome sequence of Microlunatus phosphovorus NM-1.</title>
        <authorList>
            <person name="Hosoyama A."/>
            <person name="Sasaki K."/>
            <person name="Harada T."/>
            <person name="Igarashi R."/>
            <person name="Kawakoshi A."/>
            <person name="Sasagawa M."/>
            <person name="Fukada J."/>
            <person name="Nakamura S."/>
            <person name="Katano Y."/>
            <person name="Hanada S."/>
            <person name="Kamagata Y."/>
            <person name="Nakamura N."/>
            <person name="Yamazaki S."/>
            <person name="Fujita N."/>
        </authorList>
    </citation>
    <scope>NUCLEOTIDE SEQUENCE [LARGE SCALE GENOMIC DNA]</scope>
    <source>
        <strain evidence="4">ATCC 700054 / DSM 10555 / JCM 9379 / NBRC 101784 / NCIMB 13414 / VKM Ac-1990 / NM-1</strain>
    </source>
</reference>
<feature type="domain" description="DUF3152" evidence="2">
    <location>
        <begin position="87"/>
        <end position="254"/>
    </location>
</feature>
<dbReference type="SUPFAM" id="SSF55486">
    <property type="entry name" value="Metalloproteases ('zincins'), catalytic domain"/>
    <property type="match status" value="1"/>
</dbReference>
<keyword evidence="4" id="KW-1185">Reference proteome</keyword>
<dbReference type="Proteomes" id="UP000007947">
    <property type="component" value="Chromosome"/>
</dbReference>
<dbReference type="KEGG" id="mph:MLP_02810"/>
<dbReference type="InterPro" id="IPR022603">
    <property type="entry name" value="DUF3152"/>
</dbReference>
<dbReference type="EMBL" id="AP012204">
    <property type="protein sequence ID" value="BAK33295.1"/>
    <property type="molecule type" value="Genomic_DNA"/>
</dbReference>
<feature type="compositionally biased region" description="Low complexity" evidence="1">
    <location>
        <begin position="33"/>
        <end position="46"/>
    </location>
</feature>
<dbReference type="AlphaFoldDB" id="F5XIW9"/>
<evidence type="ECO:0000259" key="2">
    <source>
        <dbReference type="Pfam" id="PF11350"/>
    </source>
</evidence>
<protein>
    <recommendedName>
        <fullName evidence="2">DUF3152 domain-containing protein</fullName>
    </recommendedName>
</protein>
<gene>
    <name evidence="3" type="ordered locus">MLP_02810</name>
</gene>
<dbReference type="HOGENOM" id="CLU_037318_1_0_11"/>
<dbReference type="eggNOG" id="COG5479">
    <property type="taxonomic scope" value="Bacteria"/>
</dbReference>
<accession>F5XIW9</accession>
<feature type="region of interest" description="Disordered" evidence="1">
    <location>
        <begin position="30"/>
        <end position="92"/>
    </location>
</feature>
<dbReference type="RefSeq" id="WP_013861184.1">
    <property type="nucleotide sequence ID" value="NC_015635.1"/>
</dbReference>
<dbReference type="STRING" id="1032480.MLP_02810"/>
<evidence type="ECO:0000256" key="1">
    <source>
        <dbReference type="SAM" id="MobiDB-lite"/>
    </source>
</evidence>
<proteinExistence type="predicted"/>
<organism evidence="3 4">
    <name type="scientific">Microlunatus phosphovorus (strain ATCC 700054 / DSM 10555 / JCM 9379 / NBRC 101784 / NCIMB 13414 / VKM Ac-1990 / NM-1)</name>
    <dbReference type="NCBI Taxonomy" id="1032480"/>
    <lineage>
        <taxon>Bacteria</taxon>
        <taxon>Bacillati</taxon>
        <taxon>Actinomycetota</taxon>
        <taxon>Actinomycetes</taxon>
        <taxon>Propionibacteriales</taxon>
        <taxon>Propionibacteriaceae</taxon>
        <taxon>Microlunatus</taxon>
    </lineage>
</organism>